<reference evidence="2 3" key="1">
    <citation type="journal article" date="2014" name="Int. J. Syst. Evol. Microbiol.">
        <title>Thermococcus paralvinellae sp. nov. and Thermococcus cleftensis sp. nov. of hyperthermophilic heterotrophs from deep-sea hydrothermal vents.</title>
        <authorList>
            <person name="Hensley S.A."/>
            <person name="Jung J.H."/>
            <person name="Park C.S."/>
            <person name="Holden J.F."/>
        </authorList>
    </citation>
    <scope>NUCLEOTIDE SEQUENCE [LARGE SCALE GENOMIC DNA]</scope>
    <source>
        <strain evidence="2 3">ES1</strain>
    </source>
</reference>
<dbReference type="GO" id="GO:0016779">
    <property type="term" value="F:nucleotidyltransferase activity"/>
    <property type="evidence" value="ECO:0007669"/>
    <property type="project" value="InterPro"/>
</dbReference>
<dbReference type="CDD" id="cd05403">
    <property type="entry name" value="NT_KNTase_like"/>
    <property type="match status" value="1"/>
</dbReference>
<evidence type="ECO:0000259" key="1">
    <source>
        <dbReference type="Pfam" id="PF01909"/>
    </source>
</evidence>
<dbReference type="RefSeq" id="WP_042681085.1">
    <property type="nucleotide sequence ID" value="NZ_CP006965.1"/>
</dbReference>
<evidence type="ECO:0000313" key="2">
    <source>
        <dbReference type="EMBL" id="AHF80522.1"/>
    </source>
</evidence>
<proteinExistence type="predicted"/>
<keyword evidence="3" id="KW-1185">Reference proteome</keyword>
<organism evidence="2 3">
    <name type="scientific">Thermococcus paralvinellae</name>
    <dbReference type="NCBI Taxonomy" id="582419"/>
    <lineage>
        <taxon>Archaea</taxon>
        <taxon>Methanobacteriati</taxon>
        <taxon>Methanobacteriota</taxon>
        <taxon>Thermococci</taxon>
        <taxon>Thermococcales</taxon>
        <taxon>Thermococcaceae</taxon>
        <taxon>Thermococcus</taxon>
    </lineage>
</organism>
<dbReference type="EMBL" id="CP006965">
    <property type="protein sequence ID" value="AHF80522.1"/>
    <property type="molecule type" value="Genomic_DNA"/>
</dbReference>
<dbReference type="KEGG" id="ths:TES1_1138"/>
<accession>W0I728</accession>
<dbReference type="Gene3D" id="3.30.460.10">
    <property type="entry name" value="Beta Polymerase, domain 2"/>
    <property type="match status" value="1"/>
</dbReference>
<gene>
    <name evidence="2" type="ORF">TES1_1138</name>
</gene>
<dbReference type="HOGENOM" id="CLU_1097462_0_0_2"/>
<dbReference type="SUPFAM" id="SSF81301">
    <property type="entry name" value="Nucleotidyltransferase"/>
    <property type="match status" value="1"/>
</dbReference>
<protein>
    <recommendedName>
        <fullName evidence="1">Polymerase nucleotidyl transferase domain-containing protein</fullName>
    </recommendedName>
</protein>
<dbReference type="InterPro" id="IPR002934">
    <property type="entry name" value="Polymerase_NTP_transf_dom"/>
</dbReference>
<name>W0I728_9EURY</name>
<dbReference type="Proteomes" id="UP000019027">
    <property type="component" value="Chromosome"/>
</dbReference>
<dbReference type="GeneID" id="24907805"/>
<sequence>MSIKPNWYSALNKFLKDWKDKDFVEAALLTGSYAVGLQTKYSDVDVYIVLSDKVDWRERGNLVIDGVLIEYFANPVKQIRHYLEKEFKQNIRSTARIITIGKVLFDKTGITKELKREALEYMKKPFEKPDEVWVETAKYFLWDMLDSLKDAEERNDPSFSYLYHLTLNKALEIYSKFLCVEIPPTSKVYRLFTDEKFRKAYMFEEFPNKEFVKLFLSAMKSKELKNLELLIEHIFDKMGGFNINGWQLRTKTEV</sequence>
<feature type="domain" description="Polymerase nucleotidyl transferase" evidence="1">
    <location>
        <begin position="11"/>
        <end position="83"/>
    </location>
</feature>
<evidence type="ECO:0000313" key="3">
    <source>
        <dbReference type="Proteomes" id="UP000019027"/>
    </source>
</evidence>
<dbReference type="STRING" id="582419.TES1_1138"/>
<dbReference type="InterPro" id="IPR043519">
    <property type="entry name" value="NT_sf"/>
</dbReference>
<dbReference type="AlphaFoldDB" id="W0I728"/>
<dbReference type="Pfam" id="PF01909">
    <property type="entry name" value="NTP_transf_2"/>
    <property type="match status" value="1"/>
</dbReference>